<dbReference type="GO" id="GO:0016887">
    <property type="term" value="F:ATP hydrolysis activity"/>
    <property type="evidence" value="ECO:0007669"/>
    <property type="project" value="InterPro"/>
</dbReference>
<dbReference type="PANTHER" id="PTHR32114">
    <property type="entry name" value="ABC TRANSPORTER ABCH.3"/>
    <property type="match status" value="1"/>
</dbReference>
<evidence type="ECO:0000256" key="3">
    <source>
        <dbReference type="ARBA" id="ARBA00013368"/>
    </source>
</evidence>
<dbReference type="SUPFAM" id="SSF52540">
    <property type="entry name" value="P-loop containing nucleoside triphosphate hydrolases"/>
    <property type="match status" value="2"/>
</dbReference>
<evidence type="ECO:0000313" key="6">
    <source>
        <dbReference type="EMBL" id="GIP15535.1"/>
    </source>
</evidence>
<evidence type="ECO:0000256" key="2">
    <source>
        <dbReference type="ARBA" id="ARBA00011322"/>
    </source>
</evidence>
<dbReference type="RefSeq" id="WP_213513732.1">
    <property type="nucleotide sequence ID" value="NZ_BOSE01000001.1"/>
</dbReference>
<dbReference type="Proteomes" id="UP000683139">
    <property type="component" value="Unassembled WGS sequence"/>
</dbReference>
<evidence type="ECO:0000256" key="1">
    <source>
        <dbReference type="ARBA" id="ARBA00006930"/>
    </source>
</evidence>
<dbReference type="EMBL" id="BOSE01000001">
    <property type="protein sequence ID" value="GIP15535.1"/>
    <property type="molecule type" value="Genomic_DNA"/>
</dbReference>
<proteinExistence type="inferred from homology"/>
<dbReference type="AlphaFoldDB" id="A0A919YLQ4"/>
<feature type="domain" description="Rad50/SbcC-type AAA" evidence="5">
    <location>
        <begin position="5"/>
        <end position="208"/>
    </location>
</feature>
<accession>A0A919YLQ4</accession>
<evidence type="ECO:0000259" key="5">
    <source>
        <dbReference type="Pfam" id="PF13476"/>
    </source>
</evidence>
<name>A0A919YLQ4_9BACL</name>
<keyword evidence="4" id="KW-0175">Coiled coil</keyword>
<protein>
    <recommendedName>
        <fullName evidence="3">Nuclease SbcCD subunit C</fullName>
    </recommendedName>
</protein>
<evidence type="ECO:0000256" key="4">
    <source>
        <dbReference type="SAM" id="Coils"/>
    </source>
</evidence>
<feature type="coiled-coil region" evidence="4">
    <location>
        <begin position="610"/>
        <end position="805"/>
    </location>
</feature>
<evidence type="ECO:0000313" key="7">
    <source>
        <dbReference type="Proteomes" id="UP000683139"/>
    </source>
</evidence>
<feature type="coiled-coil region" evidence="4">
    <location>
        <begin position="845"/>
        <end position="872"/>
    </location>
</feature>
<comment type="subunit">
    <text evidence="2">Heterodimer of SbcC and SbcD.</text>
</comment>
<keyword evidence="7" id="KW-1185">Reference proteome</keyword>
<organism evidence="6 7">
    <name type="scientific">Paenibacillus montaniterrae</name>
    <dbReference type="NCBI Taxonomy" id="429341"/>
    <lineage>
        <taxon>Bacteria</taxon>
        <taxon>Bacillati</taxon>
        <taxon>Bacillota</taxon>
        <taxon>Bacilli</taxon>
        <taxon>Bacillales</taxon>
        <taxon>Paenibacillaceae</taxon>
        <taxon>Paenibacillus</taxon>
    </lineage>
</organism>
<dbReference type="Pfam" id="PF13558">
    <property type="entry name" value="SbcC_Walker_B"/>
    <property type="match status" value="1"/>
</dbReference>
<feature type="coiled-coil region" evidence="4">
    <location>
        <begin position="243"/>
        <end position="365"/>
    </location>
</feature>
<dbReference type="Pfam" id="PF13476">
    <property type="entry name" value="AAA_23"/>
    <property type="match status" value="1"/>
</dbReference>
<dbReference type="InterPro" id="IPR038729">
    <property type="entry name" value="Rad50/SbcC_AAA"/>
</dbReference>
<feature type="coiled-coil region" evidence="4">
    <location>
        <begin position="396"/>
        <end position="485"/>
    </location>
</feature>
<dbReference type="GO" id="GO:0006302">
    <property type="term" value="P:double-strand break repair"/>
    <property type="evidence" value="ECO:0007669"/>
    <property type="project" value="InterPro"/>
</dbReference>
<sequence length="1046" mass="119961">MRPIQLTLTAFGPYRDQETIDFRKLGDHRLFVISGNTGAGKTTIFDAICFALYGAASGEDRAETRMLRSHFADEATHTSVELIFAVRDKQFRVFRQMKHRKSGNKSETGEKIELFELTERGEVPAVDRFVIRDVDQRLAEIIGLTRDQFSQIVMLPQGEFRKLLTSSTDNKEEILRKIFRTEIFEQLEQLVGQQTKQVQEQLRSGQQAQTLLLHQIAEQLPLREGSELAQVYEQEQQNSYQVSQALEAELEHYEQQQQQLEQVKIELAEQLSLARKAVQDAEQHNRKLAELTAKQAEYGQLQERADEIELLQQALVKGEKARFVEPYEQRCTRAQQQMREALQALEALSQRHQHLSAELAQAQQQWEQQQALEPRRAALQVELHELEGLAPLVKQLQQQLLRLAEADQQQQQLKRKLEASEAALQAVRVRRQELQQLLQNSEHKAIQYAELQAQLKQIQKQGTAISQLVKEAAELQELAKQEEGAELSRQQAYSALQELEQLWLGGQAGELAMHLHDGQPCPVCGSQQHPHKAVRMEHMPSKEQLEQAKAEHLKQLQEQQRIHAQQSAKLNMIAAQLQQQEQITDASGAAIAFEPYEQTDQLRAKLEYAQQRLREQWKQVKEQEQQLQAEVEQSKQHKEEQQRLEQQVEQLEQQHKQQLNDQQQLLIRHATISSTIEQLTERIPQALQQEEQLSAKLQQSRAEFNQLNESWKAAGDHFQQVANQHTTVKTQLESQQQQTARLQLELEESKTSYQQQLAEAGFEQENDYIAAKLTAEQLQSYRATIEQHKERIVRLANELELLEQAVADRSYIELEPLQAELASWQSRFEALIAEETQQKHFAAEIVRFMERIKGTSNQLQQLEAKLSLLADLFSTMKGDNPLKLSFERYILIDYLEQILTMANLRLSKLSNGQFELRRSDRLETYGKQSGLGLDVYDAYTGQNRDVKTLSGGEKFNAALCLALGMADVIQAHQGGVSIEMMFIDEGFGSLDEESLQKSIQALAELQRAGRMIGVISHVQELKAALPACLEVNKSRDGYSYTSFVIK</sequence>
<reference evidence="6" key="1">
    <citation type="submission" date="2021-03" db="EMBL/GenBank/DDBJ databases">
        <title>Antimicrobial resistance genes in bacteria isolated from Japanese honey, and their potential for conferring macrolide and lincosamide resistance in the American foulbrood pathogen Paenibacillus larvae.</title>
        <authorList>
            <person name="Okamoto M."/>
            <person name="Kumagai M."/>
            <person name="Kanamori H."/>
            <person name="Takamatsu D."/>
        </authorList>
    </citation>
    <scope>NUCLEOTIDE SEQUENCE</scope>
    <source>
        <strain evidence="6">J40TS1</strain>
    </source>
</reference>
<dbReference type="Gene3D" id="3.40.50.300">
    <property type="entry name" value="P-loop containing nucleotide triphosphate hydrolases"/>
    <property type="match status" value="2"/>
</dbReference>
<comment type="caution">
    <text evidence="6">The sequence shown here is derived from an EMBL/GenBank/DDBJ whole genome shotgun (WGS) entry which is preliminary data.</text>
</comment>
<dbReference type="PANTHER" id="PTHR32114:SF2">
    <property type="entry name" value="ABC TRANSPORTER ABCH.3"/>
    <property type="match status" value="1"/>
</dbReference>
<dbReference type="InterPro" id="IPR027417">
    <property type="entry name" value="P-loop_NTPase"/>
</dbReference>
<comment type="similarity">
    <text evidence="1">Belongs to the SMC family. SbcC subfamily.</text>
</comment>
<gene>
    <name evidence="6" type="primary">sbcC</name>
    <name evidence="6" type="ORF">J40TS1_11770</name>
</gene>